<reference evidence="4" key="1">
    <citation type="submission" date="2016-10" db="EMBL/GenBank/DDBJ databases">
        <authorList>
            <person name="Varghese N."/>
            <person name="Submissions S."/>
        </authorList>
    </citation>
    <scope>NUCLEOTIDE SEQUENCE [LARGE SCALE GENOMIC DNA]</scope>
    <source>
        <strain evidence="4">CGMCC 1.2747</strain>
    </source>
</reference>
<proteinExistence type="predicted"/>
<protein>
    <submittedName>
        <fullName evidence="3">TonB-dependent Receptor Plug Domain</fullName>
    </submittedName>
</protein>
<accession>A0A1G7X971</accession>
<dbReference type="EMBL" id="FNDB01000002">
    <property type="protein sequence ID" value="SDG80728.1"/>
    <property type="molecule type" value="Genomic_DNA"/>
</dbReference>
<dbReference type="RefSeq" id="WP_091255139.1">
    <property type="nucleotide sequence ID" value="NZ_FNDB01000002.1"/>
</dbReference>
<dbReference type="InterPro" id="IPR037066">
    <property type="entry name" value="Plug_dom_sf"/>
</dbReference>
<keyword evidence="3" id="KW-0675">Receptor</keyword>
<feature type="signal peptide" evidence="1">
    <location>
        <begin position="1"/>
        <end position="21"/>
    </location>
</feature>
<organism evidence="3 4">
    <name type="scientific">Flavobacterium omnivorum</name>
    <dbReference type="NCBI Taxonomy" id="178355"/>
    <lineage>
        <taxon>Bacteria</taxon>
        <taxon>Pseudomonadati</taxon>
        <taxon>Bacteroidota</taxon>
        <taxon>Flavobacteriia</taxon>
        <taxon>Flavobacteriales</taxon>
        <taxon>Flavobacteriaceae</taxon>
        <taxon>Flavobacterium</taxon>
    </lineage>
</organism>
<name>A0A1G7X971_9FLAO</name>
<dbReference type="Gene3D" id="2.170.130.10">
    <property type="entry name" value="TonB-dependent receptor, plug domain"/>
    <property type="match status" value="1"/>
</dbReference>
<dbReference type="InterPro" id="IPR008969">
    <property type="entry name" value="CarboxyPept-like_regulatory"/>
</dbReference>
<evidence type="ECO:0000259" key="2">
    <source>
        <dbReference type="Pfam" id="PF07715"/>
    </source>
</evidence>
<gene>
    <name evidence="3" type="ORF">SAMN04488062_102221</name>
</gene>
<feature type="chain" id="PRO_5011506598" evidence="1">
    <location>
        <begin position="22"/>
        <end position="823"/>
    </location>
</feature>
<dbReference type="AlphaFoldDB" id="A0A1G7X971"/>
<evidence type="ECO:0000256" key="1">
    <source>
        <dbReference type="SAM" id="SignalP"/>
    </source>
</evidence>
<dbReference type="OrthoDB" id="1108759at2"/>
<keyword evidence="1" id="KW-0732">Signal</keyword>
<dbReference type="STRING" id="178355.SAMN04488062_102221"/>
<feature type="domain" description="TonB-dependent receptor plug" evidence="2">
    <location>
        <begin position="115"/>
        <end position="216"/>
    </location>
</feature>
<evidence type="ECO:0000313" key="4">
    <source>
        <dbReference type="Proteomes" id="UP000199274"/>
    </source>
</evidence>
<keyword evidence="4" id="KW-1185">Reference proteome</keyword>
<dbReference type="SUPFAM" id="SSF56935">
    <property type="entry name" value="Porins"/>
    <property type="match status" value="1"/>
</dbReference>
<dbReference type="SUPFAM" id="SSF49464">
    <property type="entry name" value="Carboxypeptidase regulatory domain-like"/>
    <property type="match status" value="1"/>
</dbReference>
<evidence type="ECO:0000313" key="3">
    <source>
        <dbReference type="EMBL" id="SDG80728.1"/>
    </source>
</evidence>
<dbReference type="Pfam" id="PF07715">
    <property type="entry name" value="Plug"/>
    <property type="match status" value="1"/>
</dbReference>
<dbReference type="Pfam" id="PF13715">
    <property type="entry name" value="CarbopepD_reg_2"/>
    <property type="match status" value="1"/>
</dbReference>
<sequence length="823" mass="93921">MNANQLVSVFFFYLFSLSLSAQTARIKGVILDKNNQPVENVNISYSNFGTQSNKNGFYNLKVPANQNVTVVFTHVSLKKVTITFYLDSNEEKEFNPVMSDQEEQMGEVIVTANNRKLIQGITTIEPEILRKIPGANAGIENILKTLPGVNSNNELSTQYAVRGGNYDENLVYVNEIEVYRPFLIRSGQQEGLSFTNTDLVQNVEFSAGGFQAKFGDKLSSVLDITYRKPIQFGASVEASFLGGSLSVDAVSKDKKWSAVTGVRYRNNSLLVKSQETQTNFTPSFADVQTNINYQASAKWQWSFLGNISQNKYQYQPLTRQTKFGTIDNPMALTVFYEGQEKDKYDTYFGALKTTFNVSDNFTLKFIGSIFHTLEQEYFDIFAQYRLGEVDASIGSETFGEVAFTRGIGSQLSHARNDLDALIVNTEIKGFHDWKESQFEWGIKYTRESIRDRIIEWEVIDSAGFSLNPPIIDLPKNNQPYSPYTGPLVPYQNIRATNFNSINRFSGYGQWSLKSNIGTSEVWYNAGVRMHNWEVLGATIIRKFQTTFSPRAQFAIKPDWEKDMVFRLSGGFYHQPPFYRELRDSDGKVQPNTEAQQSVHVVLGNDYSFKMWNRPFKLVSELYYKALTNVNTYTIDNVRIRYAANNDATAYAQGLDVRLNGEFVPGTESWFSFGYLQTEENSNEKGFIARPTDQRLKFGLLFQDYMPAIPSIKLYLNLVYNTGLPGGSPSYVDPYLYQNRLNDYRRVDVGFSKVFIDHATIKENNKGWLKDFRELAIGLEIFNLFDNQNAITNTWVRDVYSKNQYAVPNYMTTRVFNLKLTAKL</sequence>
<dbReference type="Proteomes" id="UP000199274">
    <property type="component" value="Unassembled WGS sequence"/>
</dbReference>
<dbReference type="Gene3D" id="2.60.40.1120">
    <property type="entry name" value="Carboxypeptidase-like, regulatory domain"/>
    <property type="match status" value="1"/>
</dbReference>
<dbReference type="InterPro" id="IPR012910">
    <property type="entry name" value="Plug_dom"/>
</dbReference>